<sequence>MVHDGHGNSVPANGWHCGRGRSVGKPAPATATEHDDWGWGPEGGGEGPARRPASGGRRARCTAQPGARRPAALLTSPRPLTRLRWPWRLWREASEFGECAIPRW</sequence>
<proteinExistence type="predicted"/>
<evidence type="ECO:0000313" key="2">
    <source>
        <dbReference type="EMBL" id="KAF0891774.1"/>
    </source>
</evidence>
<accession>A0A6G1BVW9</accession>
<reference evidence="2 3" key="1">
    <citation type="submission" date="2019-11" db="EMBL/GenBank/DDBJ databases">
        <title>Whole genome sequence of Oryza granulata.</title>
        <authorList>
            <person name="Li W."/>
        </authorList>
    </citation>
    <scope>NUCLEOTIDE SEQUENCE [LARGE SCALE GENOMIC DNA]</scope>
    <source>
        <strain evidence="3">cv. Menghai</strain>
        <tissue evidence="2">Leaf</tissue>
    </source>
</reference>
<comment type="caution">
    <text evidence="2">The sequence shown here is derived from an EMBL/GenBank/DDBJ whole genome shotgun (WGS) entry which is preliminary data.</text>
</comment>
<keyword evidence="3" id="KW-1185">Reference proteome</keyword>
<protein>
    <submittedName>
        <fullName evidence="2">Uncharacterized protein</fullName>
    </submittedName>
</protein>
<feature type="region of interest" description="Disordered" evidence="1">
    <location>
        <begin position="1"/>
        <end position="75"/>
    </location>
</feature>
<evidence type="ECO:0000313" key="3">
    <source>
        <dbReference type="Proteomes" id="UP000479710"/>
    </source>
</evidence>
<name>A0A6G1BVW9_9ORYZ</name>
<dbReference type="EMBL" id="SPHZ02000011">
    <property type="protein sequence ID" value="KAF0891774.1"/>
    <property type="molecule type" value="Genomic_DNA"/>
</dbReference>
<dbReference type="AlphaFoldDB" id="A0A6G1BVW9"/>
<dbReference type="Proteomes" id="UP000479710">
    <property type="component" value="Unassembled WGS sequence"/>
</dbReference>
<evidence type="ECO:0000256" key="1">
    <source>
        <dbReference type="SAM" id="MobiDB-lite"/>
    </source>
</evidence>
<organism evidence="2 3">
    <name type="scientific">Oryza meyeriana var. granulata</name>
    <dbReference type="NCBI Taxonomy" id="110450"/>
    <lineage>
        <taxon>Eukaryota</taxon>
        <taxon>Viridiplantae</taxon>
        <taxon>Streptophyta</taxon>
        <taxon>Embryophyta</taxon>
        <taxon>Tracheophyta</taxon>
        <taxon>Spermatophyta</taxon>
        <taxon>Magnoliopsida</taxon>
        <taxon>Liliopsida</taxon>
        <taxon>Poales</taxon>
        <taxon>Poaceae</taxon>
        <taxon>BOP clade</taxon>
        <taxon>Oryzoideae</taxon>
        <taxon>Oryzeae</taxon>
        <taxon>Oryzinae</taxon>
        <taxon>Oryza</taxon>
        <taxon>Oryza meyeriana</taxon>
    </lineage>
</organism>
<gene>
    <name evidence="2" type="ORF">E2562_010962</name>
</gene>